<dbReference type="AlphaFoldDB" id="A0A495IH16"/>
<keyword evidence="2 4" id="KW-0238">DNA-binding</keyword>
<dbReference type="GO" id="GO:0000976">
    <property type="term" value="F:transcription cis-regulatory region binding"/>
    <property type="evidence" value="ECO:0007669"/>
    <property type="project" value="TreeGrafter"/>
</dbReference>
<evidence type="ECO:0000256" key="2">
    <source>
        <dbReference type="ARBA" id="ARBA00023125"/>
    </source>
</evidence>
<dbReference type="OrthoDB" id="3210235at2"/>
<dbReference type="Gene3D" id="1.10.357.10">
    <property type="entry name" value="Tetracycline Repressor, domain 2"/>
    <property type="match status" value="1"/>
</dbReference>
<dbReference type="Gene3D" id="1.10.10.60">
    <property type="entry name" value="Homeodomain-like"/>
    <property type="match status" value="1"/>
</dbReference>
<evidence type="ECO:0000259" key="5">
    <source>
        <dbReference type="PROSITE" id="PS50977"/>
    </source>
</evidence>
<reference evidence="6 7" key="1">
    <citation type="submission" date="2018-10" db="EMBL/GenBank/DDBJ databases">
        <title>Sequencing the genomes of 1000 actinobacteria strains.</title>
        <authorList>
            <person name="Klenk H.-P."/>
        </authorList>
    </citation>
    <scope>NUCLEOTIDE SEQUENCE [LARGE SCALE GENOMIC DNA]</scope>
    <source>
        <strain evidence="6 7">DSM 17894</strain>
    </source>
</reference>
<name>A0A495IH16_9MICO</name>
<keyword evidence="1" id="KW-0805">Transcription regulation</keyword>
<evidence type="ECO:0000313" key="6">
    <source>
        <dbReference type="EMBL" id="RKR75303.1"/>
    </source>
</evidence>
<dbReference type="Proteomes" id="UP000280008">
    <property type="component" value="Unassembled WGS sequence"/>
</dbReference>
<dbReference type="InterPro" id="IPR041678">
    <property type="entry name" value="TetR_C_16"/>
</dbReference>
<dbReference type="InterPro" id="IPR009057">
    <property type="entry name" value="Homeodomain-like_sf"/>
</dbReference>
<gene>
    <name evidence="6" type="ORF">C8E83_2442</name>
</gene>
<dbReference type="PANTHER" id="PTHR30055:SF234">
    <property type="entry name" value="HTH-TYPE TRANSCRIPTIONAL REGULATOR BETI"/>
    <property type="match status" value="1"/>
</dbReference>
<dbReference type="GO" id="GO:0003700">
    <property type="term" value="F:DNA-binding transcription factor activity"/>
    <property type="evidence" value="ECO:0007669"/>
    <property type="project" value="TreeGrafter"/>
</dbReference>
<dbReference type="Pfam" id="PF00440">
    <property type="entry name" value="TetR_N"/>
    <property type="match status" value="1"/>
</dbReference>
<feature type="DNA-binding region" description="H-T-H motif" evidence="4">
    <location>
        <begin position="34"/>
        <end position="53"/>
    </location>
</feature>
<keyword evidence="7" id="KW-1185">Reference proteome</keyword>
<organism evidence="6 7">
    <name type="scientific">Frondihabitans australicus</name>
    <dbReference type="NCBI Taxonomy" id="386892"/>
    <lineage>
        <taxon>Bacteria</taxon>
        <taxon>Bacillati</taxon>
        <taxon>Actinomycetota</taxon>
        <taxon>Actinomycetes</taxon>
        <taxon>Micrococcales</taxon>
        <taxon>Microbacteriaceae</taxon>
        <taxon>Frondihabitans</taxon>
    </lineage>
</organism>
<dbReference type="PRINTS" id="PR00455">
    <property type="entry name" value="HTHTETR"/>
</dbReference>
<sequence>MAGTMRDAKRAESSRRILEAARAEFAEAGFEAATIRSIAGRAGVTAGLVMQHYGSKEALFRSAARLPADDRDTASEHVRDVLDARLGDLPPETLALLRSMLTVPEAADAIRAHLDERIDNLTASLGGEDARARATVAVTGILGLTIARQLLRLRAFDEVSREAIVDAAERGLGAVGGGE</sequence>
<comment type="caution">
    <text evidence="6">The sequence shown here is derived from an EMBL/GenBank/DDBJ whole genome shotgun (WGS) entry which is preliminary data.</text>
</comment>
<dbReference type="InterPro" id="IPR036271">
    <property type="entry name" value="Tet_transcr_reg_TetR-rel_C_sf"/>
</dbReference>
<accession>A0A495IH16</accession>
<feature type="domain" description="HTH tetR-type" evidence="5">
    <location>
        <begin position="11"/>
        <end position="71"/>
    </location>
</feature>
<protein>
    <submittedName>
        <fullName evidence="6">TetR family transcriptional regulator</fullName>
    </submittedName>
</protein>
<evidence type="ECO:0000256" key="3">
    <source>
        <dbReference type="ARBA" id="ARBA00023163"/>
    </source>
</evidence>
<dbReference type="SUPFAM" id="SSF46689">
    <property type="entry name" value="Homeodomain-like"/>
    <property type="match status" value="1"/>
</dbReference>
<dbReference type="InterPro" id="IPR050109">
    <property type="entry name" value="HTH-type_TetR-like_transc_reg"/>
</dbReference>
<keyword evidence="3" id="KW-0804">Transcription</keyword>
<dbReference type="EMBL" id="RBKS01000001">
    <property type="protein sequence ID" value="RKR75303.1"/>
    <property type="molecule type" value="Genomic_DNA"/>
</dbReference>
<evidence type="ECO:0000313" key="7">
    <source>
        <dbReference type="Proteomes" id="UP000280008"/>
    </source>
</evidence>
<dbReference type="PROSITE" id="PS50977">
    <property type="entry name" value="HTH_TETR_2"/>
    <property type="match status" value="1"/>
</dbReference>
<dbReference type="InterPro" id="IPR001647">
    <property type="entry name" value="HTH_TetR"/>
</dbReference>
<proteinExistence type="predicted"/>
<dbReference type="SUPFAM" id="SSF48498">
    <property type="entry name" value="Tetracyclin repressor-like, C-terminal domain"/>
    <property type="match status" value="1"/>
</dbReference>
<evidence type="ECO:0000256" key="1">
    <source>
        <dbReference type="ARBA" id="ARBA00023015"/>
    </source>
</evidence>
<dbReference type="PANTHER" id="PTHR30055">
    <property type="entry name" value="HTH-TYPE TRANSCRIPTIONAL REGULATOR RUTR"/>
    <property type="match status" value="1"/>
</dbReference>
<dbReference type="Pfam" id="PF17920">
    <property type="entry name" value="TetR_C_16"/>
    <property type="match status" value="1"/>
</dbReference>
<dbReference type="RefSeq" id="WP_121370114.1">
    <property type="nucleotide sequence ID" value="NZ_RBKS01000001.1"/>
</dbReference>
<evidence type="ECO:0000256" key="4">
    <source>
        <dbReference type="PROSITE-ProRule" id="PRU00335"/>
    </source>
</evidence>